<name>A0A0D2BBD4_9EURO</name>
<dbReference type="PANTHER" id="PTHR14097">
    <property type="entry name" value="OXIDOREDUCTASE HTATIP2"/>
    <property type="match status" value="1"/>
</dbReference>
<dbReference type="VEuPathDB" id="FungiDB:PV08_05960"/>
<evidence type="ECO:0000256" key="4">
    <source>
        <dbReference type="ARBA" id="ARBA00022946"/>
    </source>
</evidence>
<comment type="subcellular location">
    <subcellularLocation>
        <location evidence="1">Mitochondrion outer membrane</location>
        <topology evidence="1">Peripheral membrane protein</topology>
    </subcellularLocation>
</comment>
<keyword evidence="4" id="KW-0809">Transit peptide</keyword>
<keyword evidence="6" id="KW-0472">Membrane</keyword>
<evidence type="ECO:0000256" key="3">
    <source>
        <dbReference type="ARBA" id="ARBA00022787"/>
    </source>
</evidence>
<evidence type="ECO:0000259" key="7">
    <source>
        <dbReference type="Pfam" id="PF01370"/>
    </source>
</evidence>
<protein>
    <recommendedName>
        <fullName evidence="7">NAD-dependent epimerase/dehydratase domain-containing protein</fullName>
    </recommendedName>
</protein>
<organism evidence="8 9">
    <name type="scientific">Exophiala spinifera</name>
    <dbReference type="NCBI Taxonomy" id="91928"/>
    <lineage>
        <taxon>Eukaryota</taxon>
        <taxon>Fungi</taxon>
        <taxon>Dikarya</taxon>
        <taxon>Ascomycota</taxon>
        <taxon>Pezizomycotina</taxon>
        <taxon>Eurotiomycetes</taxon>
        <taxon>Chaetothyriomycetidae</taxon>
        <taxon>Chaetothyriales</taxon>
        <taxon>Herpotrichiellaceae</taxon>
        <taxon>Exophiala</taxon>
    </lineage>
</organism>
<dbReference type="InterPro" id="IPR036291">
    <property type="entry name" value="NAD(P)-bd_dom_sf"/>
</dbReference>
<dbReference type="HOGENOM" id="CLU_071330_3_0_1"/>
<dbReference type="OrthoDB" id="430436at2759"/>
<evidence type="ECO:0000256" key="6">
    <source>
        <dbReference type="ARBA" id="ARBA00023136"/>
    </source>
</evidence>
<evidence type="ECO:0000313" key="8">
    <source>
        <dbReference type="EMBL" id="KIW15910.1"/>
    </source>
</evidence>
<feature type="domain" description="NAD-dependent epimerase/dehydratase" evidence="7">
    <location>
        <begin position="4"/>
        <end position="183"/>
    </location>
</feature>
<proteinExistence type="inferred from homology"/>
<sequence length="240" mass="25728">MATALVVGCTGLIGSHILAILRTGTGPSKYSSVNTIARRSVPAAAESEPAVPVNEVLEKDTAKWGEHITALSPPPSTVFYALGTTRAAVGGFENQNKIEHEMNLQVAKAAKEAGTKTYVLISSTGASAASMFGYPRMKGEIEDVVTALEFEHTIIVRPGLIVGERDHNRGVLEHSLRSFANALGHLHHSLKDAWAQDADTIARATVAAAAEVEKGEVKDKVWILQQKDIVRLGKTEWKKA</sequence>
<evidence type="ECO:0000313" key="9">
    <source>
        <dbReference type="Proteomes" id="UP000053328"/>
    </source>
</evidence>
<dbReference type="InterPro" id="IPR001509">
    <property type="entry name" value="Epimerase_deHydtase"/>
</dbReference>
<dbReference type="EMBL" id="KN847495">
    <property type="protein sequence ID" value="KIW15910.1"/>
    <property type="molecule type" value="Genomic_DNA"/>
</dbReference>
<reference evidence="8 9" key="1">
    <citation type="submission" date="2015-01" db="EMBL/GenBank/DDBJ databases">
        <title>The Genome Sequence of Exophiala spinifera CBS89968.</title>
        <authorList>
            <consortium name="The Broad Institute Genomics Platform"/>
            <person name="Cuomo C."/>
            <person name="de Hoog S."/>
            <person name="Gorbushina A."/>
            <person name="Stielow B."/>
            <person name="Teixiera M."/>
            <person name="Abouelleil A."/>
            <person name="Chapman S.B."/>
            <person name="Priest M."/>
            <person name="Young S.K."/>
            <person name="Wortman J."/>
            <person name="Nusbaum C."/>
            <person name="Birren B."/>
        </authorList>
    </citation>
    <scope>NUCLEOTIDE SEQUENCE [LARGE SCALE GENOMIC DNA]</scope>
    <source>
        <strain evidence="8 9">CBS 89968</strain>
    </source>
</reference>
<dbReference type="RefSeq" id="XP_016236126.1">
    <property type="nucleotide sequence ID" value="XM_016380299.1"/>
</dbReference>
<dbReference type="Proteomes" id="UP000053328">
    <property type="component" value="Unassembled WGS sequence"/>
</dbReference>
<accession>A0A0D2BBD4</accession>
<dbReference type="AlphaFoldDB" id="A0A0D2BBD4"/>
<dbReference type="PANTHER" id="PTHR14097:SF7">
    <property type="entry name" value="OXIDOREDUCTASE HTATIP2"/>
    <property type="match status" value="1"/>
</dbReference>
<dbReference type="GO" id="GO:0051170">
    <property type="term" value="P:import into nucleus"/>
    <property type="evidence" value="ECO:0007669"/>
    <property type="project" value="TreeGrafter"/>
</dbReference>
<evidence type="ECO:0000256" key="2">
    <source>
        <dbReference type="ARBA" id="ARBA00006617"/>
    </source>
</evidence>
<gene>
    <name evidence="8" type="ORF">PV08_05960</name>
</gene>
<evidence type="ECO:0000256" key="5">
    <source>
        <dbReference type="ARBA" id="ARBA00023128"/>
    </source>
</evidence>
<dbReference type="SUPFAM" id="SSF51735">
    <property type="entry name" value="NAD(P)-binding Rossmann-fold domains"/>
    <property type="match status" value="1"/>
</dbReference>
<dbReference type="GO" id="GO:0005741">
    <property type="term" value="C:mitochondrial outer membrane"/>
    <property type="evidence" value="ECO:0007669"/>
    <property type="project" value="UniProtKB-SubCell"/>
</dbReference>
<dbReference type="STRING" id="91928.A0A0D2BBD4"/>
<keyword evidence="3" id="KW-1000">Mitochondrion outer membrane</keyword>
<evidence type="ECO:0000256" key="1">
    <source>
        <dbReference type="ARBA" id="ARBA00004450"/>
    </source>
</evidence>
<dbReference type="Gene3D" id="3.40.50.720">
    <property type="entry name" value="NAD(P)-binding Rossmann-like Domain"/>
    <property type="match status" value="1"/>
</dbReference>
<keyword evidence="5" id="KW-0496">Mitochondrion</keyword>
<keyword evidence="9" id="KW-1185">Reference proteome</keyword>
<dbReference type="Pfam" id="PF01370">
    <property type="entry name" value="Epimerase"/>
    <property type="match status" value="1"/>
</dbReference>
<dbReference type="GeneID" id="27333043"/>
<comment type="similarity">
    <text evidence="2">Belongs to the FMP52 family.</text>
</comment>
<dbReference type="FunFam" id="3.40.50.720:FF:000366">
    <property type="entry name" value="Protein FMP52, mitochondrial"/>
    <property type="match status" value="1"/>
</dbReference>